<comment type="caution">
    <text evidence="3">The sequence shown here is derived from an EMBL/GenBank/DDBJ whole genome shotgun (WGS) entry which is preliminary data.</text>
</comment>
<name>A0A482XNG4_LAOST</name>
<dbReference type="Proteomes" id="UP000291343">
    <property type="component" value="Unassembled WGS sequence"/>
</dbReference>
<evidence type="ECO:0000313" key="3">
    <source>
        <dbReference type="EMBL" id="RZF46908.1"/>
    </source>
</evidence>
<dbReference type="PRINTS" id="PR00081">
    <property type="entry name" value="GDHRDH"/>
</dbReference>
<reference evidence="3 4" key="1">
    <citation type="journal article" date="2017" name="Gigascience">
        <title>Genome sequence of the small brown planthopper, Laodelphax striatellus.</title>
        <authorList>
            <person name="Zhu J."/>
            <person name="Jiang F."/>
            <person name="Wang X."/>
            <person name="Yang P."/>
            <person name="Bao Y."/>
            <person name="Zhao W."/>
            <person name="Wang W."/>
            <person name="Lu H."/>
            <person name="Wang Q."/>
            <person name="Cui N."/>
            <person name="Li J."/>
            <person name="Chen X."/>
            <person name="Luo L."/>
            <person name="Yu J."/>
            <person name="Kang L."/>
            <person name="Cui F."/>
        </authorList>
    </citation>
    <scope>NUCLEOTIDE SEQUENCE [LARGE SCALE GENOMIC DNA]</scope>
    <source>
        <strain evidence="3">Lst14</strain>
    </source>
</reference>
<keyword evidence="4" id="KW-1185">Reference proteome</keyword>
<dbReference type="PRINTS" id="PR00080">
    <property type="entry name" value="SDRFAMILY"/>
</dbReference>
<dbReference type="OrthoDB" id="294295at2759"/>
<evidence type="ECO:0000256" key="1">
    <source>
        <dbReference type="ARBA" id="ARBA00023002"/>
    </source>
</evidence>
<dbReference type="PANTHER" id="PTHR43313:SF36">
    <property type="entry name" value="D-BETA-HYDROXYBUTYRATE DEHYDROGENASE, MITOCHONDRIAL"/>
    <property type="match status" value="1"/>
</dbReference>
<dbReference type="SUPFAM" id="SSF51735">
    <property type="entry name" value="NAD(P)-binding Rossmann-fold domains"/>
    <property type="match status" value="1"/>
</dbReference>
<comment type="similarity">
    <text evidence="2">Belongs to the short-chain dehydrogenases/reductases (SDR) family.</text>
</comment>
<proteinExistence type="inferred from homology"/>
<protein>
    <submittedName>
        <fullName evidence="3">Uncharacterized protein</fullName>
    </submittedName>
</protein>
<sequence>MWRLFGTQKSALVSAMGSAVTKQFSSLTPTAHQYHLSSSRSLLMAAASASLFVLYRRYSSTHKSLKFNQSDIVLVTGCDSGIGYSAAKHCHKLGFSVVASVIDLHSAGANSLRNLDDKSMSIIKLDLKKSSDIGSCVEHVRGLIARNSEYRLHAIINNAGIMIFGELEWQVEDMIRDQIQVNLLGPILLTKSFMPLLRKYQGRVINVSSHCALEALPGLPSYCASKSGLQAFNNSLRVECAKYGVAVISLIPGSFFDQTKILSQQPQHASKMYEEMSAECKEFYGEYFHVYHSYLEAVSSLQRNNETVREIEDENLYKNFTDALTSSNPKALYKNSPWYYEAHHLLFKILPTSWRDHLVVKFMRMPKFEVSAS</sequence>
<dbReference type="EMBL" id="QKKF02005396">
    <property type="protein sequence ID" value="RZF46908.1"/>
    <property type="molecule type" value="Genomic_DNA"/>
</dbReference>
<dbReference type="InterPro" id="IPR036291">
    <property type="entry name" value="NAD(P)-bd_dom_sf"/>
</dbReference>
<dbReference type="STRING" id="195883.A0A482XNG4"/>
<dbReference type="PROSITE" id="PS00061">
    <property type="entry name" value="ADH_SHORT"/>
    <property type="match status" value="1"/>
</dbReference>
<accession>A0A482XNG4</accession>
<dbReference type="GO" id="GO:0008202">
    <property type="term" value="P:steroid metabolic process"/>
    <property type="evidence" value="ECO:0007669"/>
    <property type="project" value="TreeGrafter"/>
</dbReference>
<dbReference type="InterPro" id="IPR002347">
    <property type="entry name" value="SDR_fam"/>
</dbReference>
<dbReference type="PANTHER" id="PTHR43313">
    <property type="entry name" value="SHORT-CHAIN DEHYDROGENASE/REDUCTASE FAMILY 9C"/>
    <property type="match status" value="1"/>
</dbReference>
<keyword evidence="1" id="KW-0560">Oxidoreductase</keyword>
<dbReference type="Pfam" id="PF00106">
    <property type="entry name" value="adh_short"/>
    <property type="match status" value="1"/>
</dbReference>
<dbReference type="GO" id="GO:0016491">
    <property type="term" value="F:oxidoreductase activity"/>
    <property type="evidence" value="ECO:0007669"/>
    <property type="project" value="UniProtKB-KW"/>
</dbReference>
<evidence type="ECO:0000256" key="2">
    <source>
        <dbReference type="RuleBase" id="RU000363"/>
    </source>
</evidence>
<gene>
    <name evidence="3" type="ORF">LSTR_LSTR008036</name>
</gene>
<dbReference type="InParanoid" id="A0A482XNG4"/>
<dbReference type="InterPro" id="IPR020904">
    <property type="entry name" value="Sc_DH/Rdtase_CS"/>
</dbReference>
<dbReference type="FunCoup" id="A0A482XNG4">
    <property type="interactions" value="16"/>
</dbReference>
<dbReference type="Gene3D" id="3.40.50.720">
    <property type="entry name" value="NAD(P)-binding Rossmann-like Domain"/>
    <property type="match status" value="1"/>
</dbReference>
<dbReference type="SMR" id="A0A482XNG4"/>
<evidence type="ECO:0000313" key="4">
    <source>
        <dbReference type="Proteomes" id="UP000291343"/>
    </source>
</evidence>
<organism evidence="3 4">
    <name type="scientific">Laodelphax striatellus</name>
    <name type="common">Small brown planthopper</name>
    <name type="synonym">Delphax striatella</name>
    <dbReference type="NCBI Taxonomy" id="195883"/>
    <lineage>
        <taxon>Eukaryota</taxon>
        <taxon>Metazoa</taxon>
        <taxon>Ecdysozoa</taxon>
        <taxon>Arthropoda</taxon>
        <taxon>Hexapoda</taxon>
        <taxon>Insecta</taxon>
        <taxon>Pterygota</taxon>
        <taxon>Neoptera</taxon>
        <taxon>Paraneoptera</taxon>
        <taxon>Hemiptera</taxon>
        <taxon>Auchenorrhyncha</taxon>
        <taxon>Fulgoroidea</taxon>
        <taxon>Delphacidae</taxon>
        <taxon>Criomorphinae</taxon>
        <taxon>Laodelphax</taxon>
    </lineage>
</organism>
<dbReference type="AlphaFoldDB" id="A0A482XNG4"/>